<accession>A0AAW0M9U3</accession>
<evidence type="ECO:0000256" key="6">
    <source>
        <dbReference type="ARBA" id="ARBA00022723"/>
    </source>
</evidence>
<feature type="binding site" evidence="11">
    <location>
        <position position="19"/>
    </location>
    <ligand>
        <name>Ca(2+)</name>
        <dbReference type="ChEBI" id="CHEBI:29108"/>
        <label>1</label>
    </ligand>
</feature>
<keyword evidence="6 11" id="KW-0479">Metal-binding</keyword>
<feature type="binding site" evidence="11">
    <location>
        <position position="143"/>
    </location>
    <ligand>
        <name>Ca(2+)</name>
        <dbReference type="ChEBI" id="CHEBI:29108"/>
        <label>2</label>
    </ligand>
</feature>
<feature type="binding site" evidence="11">
    <location>
        <position position="23"/>
    </location>
    <ligand>
        <name>Ca(2+)</name>
        <dbReference type="ChEBI" id="CHEBI:29108"/>
        <label>1</label>
    </ligand>
</feature>
<reference evidence="14" key="1">
    <citation type="submission" date="2017-12" db="EMBL/GenBank/DDBJ databases">
        <authorList>
            <person name="Barbosa P."/>
            <person name="Usie A."/>
            <person name="Ramos A.M."/>
        </authorList>
    </citation>
    <scope>NUCLEOTIDE SEQUENCE</scope>
    <source>
        <strain evidence="14">HL8</strain>
        <tissue evidence="14">Leaves</tissue>
    </source>
</reference>
<dbReference type="PRINTS" id="PR00458">
    <property type="entry name" value="PEROXIDASE"/>
</dbReference>
<dbReference type="Pfam" id="PF00141">
    <property type="entry name" value="peroxidase"/>
    <property type="match status" value="1"/>
</dbReference>
<dbReference type="EMBL" id="PKMF04000007">
    <property type="protein sequence ID" value="KAK7860375.1"/>
    <property type="molecule type" value="Genomic_DNA"/>
</dbReference>
<dbReference type="GO" id="GO:0020037">
    <property type="term" value="F:heme binding"/>
    <property type="evidence" value="ECO:0007669"/>
    <property type="project" value="InterPro"/>
</dbReference>
<dbReference type="GO" id="GO:0006979">
    <property type="term" value="P:response to oxidative stress"/>
    <property type="evidence" value="ECO:0007669"/>
    <property type="project" value="InterPro"/>
</dbReference>
<feature type="binding site" evidence="10">
    <location>
        <position position="112"/>
    </location>
    <ligand>
        <name>substrate</name>
    </ligand>
</feature>
<evidence type="ECO:0000256" key="5">
    <source>
        <dbReference type="ARBA" id="ARBA00022617"/>
    </source>
</evidence>
<gene>
    <name evidence="14" type="primary">PER3_5</name>
    <name evidence="14" type="ORF">CFP56_039652</name>
</gene>
<proteinExistence type="inferred from homology"/>
<keyword evidence="4 14" id="KW-0575">Peroxidase</keyword>
<dbReference type="InterPro" id="IPR000823">
    <property type="entry name" value="Peroxidase_pln"/>
</dbReference>
<dbReference type="GO" id="GO:0140825">
    <property type="term" value="F:lactoperoxidase activity"/>
    <property type="evidence" value="ECO:0007669"/>
    <property type="project" value="UniProtKB-EC"/>
</dbReference>
<organism evidence="14">
    <name type="scientific">Quercus suber</name>
    <name type="common">Cork oak</name>
    <dbReference type="NCBI Taxonomy" id="58331"/>
    <lineage>
        <taxon>Eukaryota</taxon>
        <taxon>Viridiplantae</taxon>
        <taxon>Streptophyta</taxon>
        <taxon>Embryophyta</taxon>
        <taxon>Tracheophyta</taxon>
        <taxon>Spermatophyta</taxon>
        <taxon>Magnoliopsida</taxon>
        <taxon>eudicotyledons</taxon>
        <taxon>Gunneridae</taxon>
        <taxon>Pentapetalae</taxon>
        <taxon>rosids</taxon>
        <taxon>fabids</taxon>
        <taxon>Fagales</taxon>
        <taxon>Fagaceae</taxon>
        <taxon>Quercus</taxon>
    </lineage>
</organism>
<keyword evidence="5" id="KW-0349">Heme</keyword>
<reference evidence="14" key="3">
    <citation type="submission" date="2023-07" db="EMBL/GenBank/DDBJ databases">
        <title>An improved reference 1 genome and first organelle genomes of Quercus suber.</title>
        <authorList>
            <consortium name="Genosuber Consortium"/>
            <person name="Usie A."/>
            <person name="Serra O."/>
            <person name="Barros P."/>
        </authorList>
    </citation>
    <scope>NUCLEOTIDE SEQUENCE</scope>
    <source>
        <strain evidence="14">HL8</strain>
        <tissue evidence="14">Leaves</tissue>
    </source>
</reference>
<protein>
    <recommendedName>
        <fullName evidence="3">peroxidase</fullName>
        <ecNumber evidence="3">1.11.1.7</ecNumber>
    </recommendedName>
</protein>
<comment type="cofactor">
    <cofactor evidence="2">
        <name>heme b</name>
        <dbReference type="ChEBI" id="CHEBI:60344"/>
    </cofactor>
</comment>
<feature type="binding site" evidence="11">
    <location>
        <position position="21"/>
    </location>
    <ligand>
        <name>Ca(2+)</name>
        <dbReference type="ChEBI" id="CHEBI:29108"/>
        <label>1</label>
    </ligand>
</feature>
<dbReference type="FunFam" id="1.10.520.10:FF:000028">
    <property type="entry name" value="Peroxidase"/>
    <property type="match status" value="1"/>
</dbReference>
<dbReference type="EC" id="1.11.1.7" evidence="3"/>
<dbReference type="PRINTS" id="PR00461">
    <property type="entry name" value="PLPEROXIDASE"/>
</dbReference>
<evidence type="ECO:0000256" key="10">
    <source>
        <dbReference type="PIRSR" id="PIRSR600823-2"/>
    </source>
</evidence>
<feature type="binding site" evidence="11">
    <location>
        <position position="15"/>
    </location>
    <ligand>
        <name>Ca(2+)</name>
        <dbReference type="ChEBI" id="CHEBI:29108"/>
        <label>1</label>
    </ligand>
</feature>
<evidence type="ECO:0000256" key="7">
    <source>
        <dbReference type="ARBA" id="ARBA00023002"/>
    </source>
</evidence>
<evidence type="ECO:0000259" key="13">
    <source>
        <dbReference type="PROSITE" id="PS50873"/>
    </source>
</evidence>
<dbReference type="Gene3D" id="1.10.420.10">
    <property type="entry name" value="Peroxidase, domain 2"/>
    <property type="match status" value="2"/>
</dbReference>
<dbReference type="PROSITE" id="PS50873">
    <property type="entry name" value="PEROXIDASE_4"/>
    <property type="match status" value="1"/>
</dbReference>
<dbReference type="InterPro" id="IPR010255">
    <property type="entry name" value="Haem_peroxidase_sf"/>
</dbReference>
<evidence type="ECO:0000256" key="4">
    <source>
        <dbReference type="ARBA" id="ARBA00022559"/>
    </source>
</evidence>
<evidence type="ECO:0000256" key="12">
    <source>
        <dbReference type="RuleBase" id="RU004241"/>
    </source>
</evidence>
<dbReference type="GO" id="GO:0046872">
    <property type="term" value="F:metal ion binding"/>
    <property type="evidence" value="ECO:0007669"/>
    <property type="project" value="UniProtKB-KW"/>
</dbReference>
<keyword evidence="8" id="KW-0408">Iron</keyword>
<dbReference type="Gene3D" id="1.10.520.10">
    <property type="match status" value="2"/>
</dbReference>
<name>A0AAW0M9U3_QUESU</name>
<dbReference type="InterPro" id="IPR002016">
    <property type="entry name" value="Haem_peroxidase"/>
</dbReference>
<feature type="domain" description="Plant heme peroxidase family profile" evidence="13">
    <location>
        <begin position="7"/>
        <end position="222"/>
    </location>
</feature>
<evidence type="ECO:0000256" key="9">
    <source>
        <dbReference type="PIRSR" id="PIRSR600823-1"/>
    </source>
</evidence>
<evidence type="ECO:0000256" key="1">
    <source>
        <dbReference type="ARBA" id="ARBA00000189"/>
    </source>
</evidence>
<evidence type="ECO:0000313" key="14">
    <source>
        <dbReference type="EMBL" id="KAK7860375.1"/>
    </source>
</evidence>
<evidence type="ECO:0000256" key="8">
    <source>
        <dbReference type="ARBA" id="ARBA00023004"/>
    </source>
</evidence>
<evidence type="ECO:0000256" key="3">
    <source>
        <dbReference type="ARBA" id="ARBA00012313"/>
    </source>
</evidence>
<keyword evidence="11" id="KW-0106">Calcium</keyword>
<dbReference type="PANTHER" id="PTHR31235">
    <property type="entry name" value="PEROXIDASE 25-RELATED"/>
    <property type="match status" value="1"/>
</dbReference>
<dbReference type="AlphaFoldDB" id="A0AAW0M9U3"/>
<dbReference type="SUPFAM" id="SSF48113">
    <property type="entry name" value="Heme-dependent peroxidases"/>
    <property type="match status" value="1"/>
</dbReference>
<comment type="cofactor">
    <cofactor evidence="11">
        <name>Ca(2+)</name>
        <dbReference type="ChEBI" id="CHEBI:29108"/>
    </cofactor>
    <text evidence="11">Binds 2 calcium ions per subunit.</text>
</comment>
<keyword evidence="7" id="KW-0560">Oxidoreductase</keyword>
<comment type="catalytic activity">
    <reaction evidence="1">
        <text>2 a phenolic donor + H2O2 = 2 a phenolic radical donor + 2 H2O</text>
        <dbReference type="Rhea" id="RHEA:56136"/>
        <dbReference type="ChEBI" id="CHEBI:15377"/>
        <dbReference type="ChEBI" id="CHEBI:16240"/>
        <dbReference type="ChEBI" id="CHEBI:139520"/>
        <dbReference type="ChEBI" id="CHEBI:139521"/>
        <dbReference type="EC" id="1.11.1.7"/>
    </reaction>
</comment>
<comment type="similarity">
    <text evidence="12">Belongs to the peroxidase family.</text>
</comment>
<sequence>MCRILPMYHIYLNHDTLIGCDASVLLDSTTQNTAKKDALPNQTLQKKVFNMVDDIKAEVEKKCLEIVSCADIMALAARDSVSFQYKRSLWEVPLGRRDGTISHASEAIANIPPPTSNFDQLKQNFAGKGLDVLNLVVLSVPMDPTSSEFFYTRYYKILLENEGLFQSDAALLTDDGSLEEVKKLLSFEYFLEKFAHSMKNMGEIQVLAGTKGQILKKKRRVVN</sequence>
<evidence type="ECO:0000256" key="2">
    <source>
        <dbReference type="ARBA" id="ARBA00001970"/>
    </source>
</evidence>
<reference evidence="14" key="2">
    <citation type="journal article" date="2018" name="Sci. Data">
        <title>The draft genome sequence of cork oak.</title>
        <authorList>
            <person name="Ramos A.M."/>
            <person name="Usie A."/>
            <person name="Barbosa P."/>
            <person name="Barros P.M."/>
            <person name="Capote T."/>
            <person name="Chaves I."/>
            <person name="Simoes F."/>
            <person name="Abreu I."/>
            <person name="Carrasquinho I."/>
            <person name="Faro C."/>
            <person name="Guimaraes J.B."/>
            <person name="Mendonca D."/>
            <person name="Nobrega F."/>
            <person name="Rodrigues L."/>
            <person name="Saibo N.J.M."/>
            <person name="Varela M.C."/>
            <person name="Egas C."/>
            <person name="Matos J."/>
            <person name="Miguel C.M."/>
            <person name="Oliveira M.M."/>
            <person name="Ricardo C.P."/>
            <person name="Goncalves S."/>
        </authorList>
    </citation>
    <scope>NUCLEOTIDE SEQUENCE [LARGE SCALE GENOMIC DNA]</scope>
    <source>
        <strain evidence="14">HL8</strain>
    </source>
</reference>
<feature type="active site" description="Proton acceptor" evidence="9">
    <location>
        <position position="14"/>
    </location>
</feature>
<evidence type="ECO:0000256" key="11">
    <source>
        <dbReference type="PIRSR" id="PIRSR600823-3"/>
    </source>
</evidence>
<comment type="caution">
    <text evidence="14">The sequence shown here is derived from an EMBL/GenBank/DDBJ whole genome shotgun (WGS) entry which is preliminary data.</text>
</comment>